<evidence type="ECO:0000313" key="2">
    <source>
        <dbReference type="Proteomes" id="UP000030145"/>
    </source>
</evidence>
<reference evidence="1 2" key="1">
    <citation type="submission" date="2014-10" db="EMBL/GenBank/DDBJ databases">
        <title>Whole Genome sequence of Corynebacterium auriscanis strain CIP 106629.</title>
        <authorList>
            <person name="Hassan S.S."/>
            <person name="Jamal S.B."/>
            <person name="Tiwari S."/>
            <person name="Oliveira L.D.C."/>
            <person name="Souza F."/>
            <person name="Mariano D.C."/>
            <person name="Almeida S."/>
            <person name="Dorella F."/>
            <person name="Pereira F."/>
            <person name="Carvalho A."/>
            <person name="Leal C.A."/>
            <person name="Soares S.D.C."/>
            <person name="Figueiredo H.C."/>
            <person name="Silva A."/>
            <person name="Azevedo V.A."/>
        </authorList>
    </citation>
    <scope>NUCLEOTIDE SEQUENCE [LARGE SCALE GENOMIC DNA]</scope>
    <source>
        <strain evidence="1 2">CIP 106629</strain>
    </source>
</reference>
<dbReference type="AlphaFoldDB" id="A0A0A2DJZ7"/>
<organism evidence="1 2">
    <name type="scientific">Corynebacterium auriscanis</name>
    <dbReference type="NCBI Taxonomy" id="99807"/>
    <lineage>
        <taxon>Bacteria</taxon>
        <taxon>Bacillati</taxon>
        <taxon>Actinomycetota</taxon>
        <taxon>Actinomycetes</taxon>
        <taxon>Mycobacteriales</taxon>
        <taxon>Corynebacteriaceae</taxon>
        <taxon>Corynebacterium</taxon>
    </lineage>
</organism>
<protein>
    <submittedName>
        <fullName evidence="1">Uncharacterized protein</fullName>
    </submittedName>
</protein>
<evidence type="ECO:0000313" key="1">
    <source>
        <dbReference type="EMBL" id="KGM18249.1"/>
    </source>
</evidence>
<sequence>MSPDKPNKILTSEETYDAVIDWFRAEDDWVNLVYVVNDVGYDDETLTREQLQDVMDKVLAHKDLQLLEATGSYTSDLTQEFGGYPLPQDVDTARLSDYIFQKDKSGYLMGIMVAPYPDIHKMPYEYEETPG</sequence>
<comment type="caution">
    <text evidence="1">The sequence shown here is derived from an EMBL/GenBank/DDBJ whole genome shotgun (WGS) entry which is preliminary data.</text>
</comment>
<dbReference type="GeneID" id="300552345"/>
<gene>
    <name evidence="1" type="ORF">MA47_09265</name>
</gene>
<dbReference type="Proteomes" id="UP000030145">
    <property type="component" value="Unassembled WGS sequence"/>
</dbReference>
<proteinExistence type="predicted"/>
<dbReference type="RefSeq" id="WP_035115509.1">
    <property type="nucleotide sequence ID" value="NZ_CP047046.1"/>
</dbReference>
<dbReference type="EMBL" id="JRVJ01000019">
    <property type="protein sequence ID" value="KGM18249.1"/>
    <property type="molecule type" value="Genomic_DNA"/>
</dbReference>
<name>A0A0A2DJZ7_9CORY</name>
<accession>A0A0A2DJZ7</accession>
<keyword evidence="2" id="KW-1185">Reference proteome</keyword>